<sequence>MAEELSALPPDGPRKSSHRIRTISVNSMRSLPPSSLHAQRSHLEYERPEILAPMPRPALAGSRHLLENSAQWLHANSPESSRQVSPTLSPRRRFSSLPHSPTQSIKFPASLSSLHEAEDAEAPPPREKESEPAMARRWLRWMHKRGVKAWIVPSALLAATCVKFSMSLGSYSGQGTPPMFGDYEAQRHWMELTIHLPIQRWYTYDLQYWGLDYPPLTAYVSWLCGVVGHWLEPSWVALDSSRGIETEGSKVFMRSSVALLDALIYVPALVMFTRIWQANRSKRTQNLALVTLLFQPALLLIDFGHFQYNSVMLGFALLTINFFAWEQDLAGAACFVLSLGFKQMALYYAPAIGGYLLAKCLYLGFVDGGKLFLRLALVTSLLFIALFLPFLPPFAPISAILDPISRIFPFARGLFEDKVANFWCASNVVFKWKNWASSAFLIKLSAVLTALGFLPNVLVFLRIAWQTQLPQGAKAPSHTPILPLLPYALLTSSMSFFLFSFQVHEKTILLPLLPITLLLSGAPIDSTIFGWGALANNVAVFSMWPLLKRDGLGVQYIALTVLWNSLLGYNPLRLPSRSFVQLLSLAVYAAALGLHVLELLITPPARYPDLFAVLNVLISTPVFVLLWLWSIKCGLEMSWALGGLGNAVPRSQRTSLVGDDDTPALIRKMRSVSSIGSAQGRRRAPFVESEQEPSIDQVLS</sequence>
<reference evidence="12" key="1">
    <citation type="submission" date="2023-03" db="EMBL/GenBank/DDBJ databases">
        <title>Massive genome expansion in bonnet fungi (Mycena s.s.) driven by repeated elements and novel gene families across ecological guilds.</title>
        <authorList>
            <consortium name="Lawrence Berkeley National Laboratory"/>
            <person name="Harder C.B."/>
            <person name="Miyauchi S."/>
            <person name="Viragh M."/>
            <person name="Kuo A."/>
            <person name="Thoen E."/>
            <person name="Andreopoulos B."/>
            <person name="Lu D."/>
            <person name="Skrede I."/>
            <person name="Drula E."/>
            <person name="Henrissat B."/>
            <person name="Morin E."/>
            <person name="Kohler A."/>
            <person name="Barry K."/>
            <person name="LaButti K."/>
            <person name="Morin E."/>
            <person name="Salamov A."/>
            <person name="Lipzen A."/>
            <person name="Mereny Z."/>
            <person name="Hegedus B."/>
            <person name="Baldrian P."/>
            <person name="Stursova M."/>
            <person name="Weitz H."/>
            <person name="Taylor A."/>
            <person name="Grigoriev I.V."/>
            <person name="Nagy L.G."/>
            <person name="Martin F."/>
            <person name="Kauserud H."/>
        </authorList>
    </citation>
    <scope>NUCLEOTIDE SEQUENCE</scope>
    <source>
        <strain evidence="12">CBHHK002</strain>
    </source>
</reference>
<organism evidence="12 13">
    <name type="scientific">Mycena albidolilacea</name>
    <dbReference type="NCBI Taxonomy" id="1033008"/>
    <lineage>
        <taxon>Eukaryota</taxon>
        <taxon>Fungi</taxon>
        <taxon>Dikarya</taxon>
        <taxon>Basidiomycota</taxon>
        <taxon>Agaricomycotina</taxon>
        <taxon>Agaricomycetes</taxon>
        <taxon>Agaricomycetidae</taxon>
        <taxon>Agaricales</taxon>
        <taxon>Marasmiineae</taxon>
        <taxon>Mycenaceae</taxon>
        <taxon>Mycena</taxon>
    </lineage>
</organism>
<dbReference type="PANTHER" id="PTHR12413">
    <property type="entry name" value="DOLICHYL GLYCOSYLTRANSFERASE"/>
    <property type="match status" value="1"/>
</dbReference>
<evidence type="ECO:0000256" key="5">
    <source>
        <dbReference type="ARBA" id="ARBA00022679"/>
    </source>
</evidence>
<dbReference type="InterPro" id="IPR004856">
    <property type="entry name" value="Glyco_trans_ALG6/ALG8"/>
</dbReference>
<keyword evidence="5 10" id="KW-0808">Transferase</keyword>
<evidence type="ECO:0000313" key="13">
    <source>
        <dbReference type="Proteomes" id="UP001218218"/>
    </source>
</evidence>
<evidence type="ECO:0000256" key="10">
    <source>
        <dbReference type="RuleBase" id="RU363110"/>
    </source>
</evidence>
<feature type="transmembrane region" description="Helical" evidence="10">
    <location>
        <begin position="345"/>
        <end position="365"/>
    </location>
</feature>
<protein>
    <recommendedName>
        <fullName evidence="10">Alpha-1,3-glucosyltransferase</fullName>
        <ecNumber evidence="10">2.4.1.-</ecNumber>
    </recommendedName>
</protein>
<dbReference type="EC" id="2.4.1.-" evidence="10"/>
<comment type="subcellular location">
    <subcellularLocation>
        <location evidence="1 10">Endoplasmic reticulum membrane</location>
        <topology evidence="1 10">Multi-pass membrane protein</topology>
    </subcellularLocation>
</comment>
<feature type="compositionally biased region" description="Polar residues" evidence="11">
    <location>
        <begin position="77"/>
        <end position="88"/>
    </location>
</feature>
<proteinExistence type="inferred from homology"/>
<dbReference type="Pfam" id="PF03155">
    <property type="entry name" value="Alg6_Alg8"/>
    <property type="match status" value="1"/>
</dbReference>
<feature type="transmembrane region" description="Helical" evidence="10">
    <location>
        <begin position="287"/>
        <end position="306"/>
    </location>
</feature>
<keyword evidence="4 10" id="KW-0328">Glycosyltransferase</keyword>
<evidence type="ECO:0000256" key="3">
    <source>
        <dbReference type="ARBA" id="ARBA00008715"/>
    </source>
</evidence>
<dbReference type="EMBL" id="JARIHO010000002">
    <property type="protein sequence ID" value="KAJ7366886.1"/>
    <property type="molecule type" value="Genomic_DNA"/>
</dbReference>
<evidence type="ECO:0000256" key="6">
    <source>
        <dbReference type="ARBA" id="ARBA00022692"/>
    </source>
</evidence>
<evidence type="ECO:0000256" key="11">
    <source>
        <dbReference type="SAM" id="MobiDB-lite"/>
    </source>
</evidence>
<feature type="transmembrane region" description="Helical" evidence="10">
    <location>
        <begin position="579"/>
        <end position="601"/>
    </location>
</feature>
<feature type="transmembrane region" description="Helical" evidence="10">
    <location>
        <begin position="484"/>
        <end position="501"/>
    </location>
</feature>
<feature type="transmembrane region" description="Helical" evidence="10">
    <location>
        <begin position="371"/>
        <end position="391"/>
    </location>
</feature>
<dbReference type="GO" id="GO:0042281">
    <property type="term" value="F:dolichyl pyrophosphate Man9GlcNAc2 alpha-1,3-glucosyltransferase activity"/>
    <property type="evidence" value="ECO:0007669"/>
    <property type="project" value="TreeGrafter"/>
</dbReference>
<evidence type="ECO:0000256" key="9">
    <source>
        <dbReference type="ARBA" id="ARBA00023136"/>
    </source>
</evidence>
<dbReference type="PANTHER" id="PTHR12413:SF1">
    <property type="entry name" value="DOLICHYL PYROPHOSPHATE MAN9GLCNAC2 ALPHA-1,3-GLUCOSYLTRANSFERASE"/>
    <property type="match status" value="1"/>
</dbReference>
<evidence type="ECO:0000256" key="2">
    <source>
        <dbReference type="ARBA" id="ARBA00004922"/>
    </source>
</evidence>
<feature type="transmembrane region" description="Helical" evidence="10">
    <location>
        <begin position="508"/>
        <end position="534"/>
    </location>
</feature>
<evidence type="ECO:0000256" key="1">
    <source>
        <dbReference type="ARBA" id="ARBA00004477"/>
    </source>
</evidence>
<comment type="caution">
    <text evidence="12">The sequence shown here is derived from an EMBL/GenBank/DDBJ whole genome shotgun (WGS) entry which is preliminary data.</text>
</comment>
<feature type="transmembrane region" description="Helical" evidence="10">
    <location>
        <begin position="554"/>
        <end position="572"/>
    </location>
</feature>
<feature type="region of interest" description="Disordered" evidence="11">
    <location>
        <begin position="74"/>
        <end position="109"/>
    </location>
</feature>
<keyword evidence="9 10" id="KW-0472">Membrane</keyword>
<evidence type="ECO:0000256" key="4">
    <source>
        <dbReference type="ARBA" id="ARBA00022676"/>
    </source>
</evidence>
<feature type="transmembrane region" description="Helical" evidence="10">
    <location>
        <begin position="607"/>
        <end position="629"/>
    </location>
</feature>
<dbReference type="Proteomes" id="UP001218218">
    <property type="component" value="Unassembled WGS sequence"/>
</dbReference>
<evidence type="ECO:0000256" key="8">
    <source>
        <dbReference type="ARBA" id="ARBA00022989"/>
    </source>
</evidence>
<keyword evidence="6 10" id="KW-0812">Transmembrane</keyword>
<dbReference type="GO" id="GO:0005789">
    <property type="term" value="C:endoplasmic reticulum membrane"/>
    <property type="evidence" value="ECO:0007669"/>
    <property type="project" value="UniProtKB-SubCell"/>
</dbReference>
<dbReference type="AlphaFoldDB" id="A0AAD7AS03"/>
<keyword evidence="8 10" id="KW-1133">Transmembrane helix</keyword>
<gene>
    <name evidence="12" type="ORF">DFH08DRAFT_729189</name>
</gene>
<feature type="compositionally biased region" description="Polar residues" evidence="11">
    <location>
        <begin position="97"/>
        <end position="109"/>
    </location>
</feature>
<keyword evidence="13" id="KW-1185">Reference proteome</keyword>
<accession>A0AAD7AS03</accession>
<comment type="similarity">
    <text evidence="3 10">Belongs to the ALG6/ALG8 glucosyltransferase family.</text>
</comment>
<feature type="region of interest" description="Disordered" evidence="11">
    <location>
        <begin position="676"/>
        <end position="700"/>
    </location>
</feature>
<evidence type="ECO:0000256" key="7">
    <source>
        <dbReference type="ARBA" id="ARBA00022824"/>
    </source>
</evidence>
<feature type="transmembrane region" description="Helical" evidence="10">
    <location>
        <begin position="440"/>
        <end position="464"/>
    </location>
</feature>
<comment type="pathway">
    <text evidence="2 10">Protein modification; protein glycosylation.</text>
</comment>
<keyword evidence="7 10" id="KW-0256">Endoplasmic reticulum</keyword>
<evidence type="ECO:0000313" key="12">
    <source>
        <dbReference type="EMBL" id="KAJ7366886.1"/>
    </source>
</evidence>
<name>A0AAD7AS03_9AGAR</name>
<feature type="transmembrane region" description="Helical" evidence="10">
    <location>
        <begin position="257"/>
        <end position="275"/>
    </location>
</feature>